<evidence type="ECO:0000256" key="4">
    <source>
        <dbReference type="ARBA" id="ARBA00022690"/>
    </source>
</evidence>
<keyword evidence="3" id="KW-0964">Secreted</keyword>
<comment type="similarity">
    <text evidence="2">Belongs to the protease inhibitor I16 (SSI) family.</text>
</comment>
<accession>A0ABP5F2Y5</accession>
<reference evidence="10" key="1">
    <citation type="journal article" date="2019" name="Int. J. Syst. Evol. Microbiol.">
        <title>The Global Catalogue of Microorganisms (GCM) 10K type strain sequencing project: providing services to taxonomists for standard genome sequencing and annotation.</title>
        <authorList>
            <consortium name="The Broad Institute Genomics Platform"/>
            <consortium name="The Broad Institute Genome Sequencing Center for Infectious Disease"/>
            <person name="Wu L."/>
            <person name="Ma J."/>
        </authorList>
    </citation>
    <scope>NUCLEOTIDE SEQUENCE [LARGE SCALE GENOMIC DNA]</scope>
    <source>
        <strain evidence="10">JCM 15313</strain>
    </source>
</reference>
<keyword evidence="10" id="KW-1185">Reference proteome</keyword>
<dbReference type="InterPro" id="IPR036819">
    <property type="entry name" value="Subtilisin_inhibitor-like_sf"/>
</dbReference>
<comment type="subcellular location">
    <subcellularLocation>
        <location evidence="1">Secreted</location>
    </subcellularLocation>
</comment>
<keyword evidence="5" id="KW-0722">Serine protease inhibitor</keyword>
<dbReference type="EMBL" id="BAAAPC010000030">
    <property type="protein sequence ID" value="GAA2015435.1"/>
    <property type="molecule type" value="Genomic_DNA"/>
</dbReference>
<dbReference type="Gene3D" id="3.30.350.10">
    <property type="entry name" value="Subtilisin inhibitor-like"/>
    <property type="match status" value="1"/>
</dbReference>
<comment type="caution">
    <text evidence="9">The sequence shown here is derived from an EMBL/GenBank/DDBJ whole genome shotgun (WGS) entry which is preliminary data.</text>
</comment>
<feature type="signal peptide" evidence="7">
    <location>
        <begin position="1"/>
        <end position="27"/>
    </location>
</feature>
<keyword evidence="4" id="KW-0646">Protease inhibitor</keyword>
<proteinExistence type="inferred from homology"/>
<dbReference type="RefSeq" id="WP_344165491.1">
    <property type="nucleotide sequence ID" value="NZ_BAAAPC010000030.1"/>
</dbReference>
<evidence type="ECO:0000256" key="6">
    <source>
        <dbReference type="ARBA" id="ARBA00023157"/>
    </source>
</evidence>
<organism evidence="9 10">
    <name type="scientific">Nocardiopsis rhodophaea</name>
    <dbReference type="NCBI Taxonomy" id="280238"/>
    <lineage>
        <taxon>Bacteria</taxon>
        <taxon>Bacillati</taxon>
        <taxon>Actinomycetota</taxon>
        <taxon>Actinomycetes</taxon>
        <taxon>Streptosporangiales</taxon>
        <taxon>Nocardiopsidaceae</taxon>
        <taxon>Nocardiopsis</taxon>
    </lineage>
</organism>
<dbReference type="Proteomes" id="UP001501585">
    <property type="component" value="Unassembled WGS sequence"/>
</dbReference>
<dbReference type="InterPro" id="IPR023549">
    <property type="entry name" value="Subtilisin_inhibitor"/>
</dbReference>
<keyword evidence="7" id="KW-0732">Signal</keyword>
<evidence type="ECO:0000256" key="2">
    <source>
        <dbReference type="ARBA" id="ARBA00010472"/>
    </source>
</evidence>
<evidence type="ECO:0000259" key="8">
    <source>
        <dbReference type="Pfam" id="PF00720"/>
    </source>
</evidence>
<evidence type="ECO:0000256" key="1">
    <source>
        <dbReference type="ARBA" id="ARBA00004613"/>
    </source>
</evidence>
<dbReference type="SUPFAM" id="SSF55399">
    <property type="entry name" value="Subtilisin inhibitor"/>
    <property type="match status" value="1"/>
</dbReference>
<dbReference type="Pfam" id="PF00720">
    <property type="entry name" value="SSI"/>
    <property type="match status" value="1"/>
</dbReference>
<protein>
    <recommendedName>
        <fullName evidence="8">Subtilisin inhibitor domain-containing protein</fullName>
    </recommendedName>
</protein>
<evidence type="ECO:0000313" key="9">
    <source>
        <dbReference type="EMBL" id="GAA2015435.1"/>
    </source>
</evidence>
<feature type="domain" description="Subtilisin inhibitor" evidence="8">
    <location>
        <begin position="63"/>
        <end position="115"/>
    </location>
</feature>
<keyword evidence="6" id="KW-1015">Disulfide bond</keyword>
<name>A0ABP5F2Y5_9ACTN</name>
<sequence>MNILKTLGAVAGAFTVAATLFTGTANAAPQENVGADASSSVYWLAVVPGSLTDPNWPLDWSRAESATLTCDPVSGSHPKAEEACELITGSGSIVSIEEGMICPKIYFPVTAFSSGGEQYRETYPNRACLNSDKGAVYQF</sequence>
<feature type="chain" id="PRO_5046964871" description="Subtilisin inhibitor domain-containing protein" evidence="7">
    <location>
        <begin position="28"/>
        <end position="139"/>
    </location>
</feature>
<evidence type="ECO:0000256" key="5">
    <source>
        <dbReference type="ARBA" id="ARBA00022900"/>
    </source>
</evidence>
<evidence type="ECO:0000256" key="7">
    <source>
        <dbReference type="SAM" id="SignalP"/>
    </source>
</evidence>
<evidence type="ECO:0000256" key="3">
    <source>
        <dbReference type="ARBA" id="ARBA00022525"/>
    </source>
</evidence>
<gene>
    <name evidence="9" type="ORF">GCM10009799_49540</name>
</gene>
<evidence type="ECO:0000313" key="10">
    <source>
        <dbReference type="Proteomes" id="UP001501585"/>
    </source>
</evidence>